<evidence type="ECO:0000256" key="1">
    <source>
        <dbReference type="SAM" id="MobiDB-lite"/>
    </source>
</evidence>
<feature type="region of interest" description="Disordered" evidence="1">
    <location>
        <begin position="30"/>
        <end position="70"/>
    </location>
</feature>
<name>A0A6L2JQI1_TANCI</name>
<feature type="compositionally biased region" description="Basic and acidic residues" evidence="1">
    <location>
        <begin position="36"/>
        <end position="48"/>
    </location>
</feature>
<sequence length="140" mass="16599">MLRLTNLEQRNTADVIEESVQSNLLNEVRKQLPKFLPKDHPEDREGEKKRKRRRKDAGGSSSKKSTDQEEYLYFKRGDDVEEPTPLMKRQDKMFILKKFLVRRILVDFTNIKMNFQYKVGSMSLSMLRKNQKSMSIKMAL</sequence>
<gene>
    <name evidence="2" type="ORF">Tci_011214</name>
</gene>
<reference evidence="2" key="1">
    <citation type="journal article" date="2019" name="Sci. Rep.">
        <title>Draft genome of Tanacetum cinerariifolium, the natural source of mosquito coil.</title>
        <authorList>
            <person name="Yamashiro T."/>
            <person name="Shiraishi A."/>
            <person name="Satake H."/>
            <person name="Nakayama K."/>
        </authorList>
    </citation>
    <scope>NUCLEOTIDE SEQUENCE</scope>
</reference>
<accession>A0A6L2JQI1</accession>
<comment type="caution">
    <text evidence="2">The sequence shown here is derived from an EMBL/GenBank/DDBJ whole genome shotgun (WGS) entry which is preliminary data.</text>
</comment>
<dbReference type="EMBL" id="BKCJ010001147">
    <property type="protein sequence ID" value="GEU39236.1"/>
    <property type="molecule type" value="Genomic_DNA"/>
</dbReference>
<dbReference type="AlphaFoldDB" id="A0A6L2JQI1"/>
<proteinExistence type="predicted"/>
<protein>
    <submittedName>
        <fullName evidence="2">Uncharacterized protein</fullName>
    </submittedName>
</protein>
<organism evidence="2">
    <name type="scientific">Tanacetum cinerariifolium</name>
    <name type="common">Dalmatian daisy</name>
    <name type="synonym">Chrysanthemum cinerariifolium</name>
    <dbReference type="NCBI Taxonomy" id="118510"/>
    <lineage>
        <taxon>Eukaryota</taxon>
        <taxon>Viridiplantae</taxon>
        <taxon>Streptophyta</taxon>
        <taxon>Embryophyta</taxon>
        <taxon>Tracheophyta</taxon>
        <taxon>Spermatophyta</taxon>
        <taxon>Magnoliopsida</taxon>
        <taxon>eudicotyledons</taxon>
        <taxon>Gunneridae</taxon>
        <taxon>Pentapetalae</taxon>
        <taxon>asterids</taxon>
        <taxon>campanulids</taxon>
        <taxon>Asterales</taxon>
        <taxon>Asteraceae</taxon>
        <taxon>Asteroideae</taxon>
        <taxon>Anthemideae</taxon>
        <taxon>Anthemidinae</taxon>
        <taxon>Tanacetum</taxon>
    </lineage>
</organism>
<evidence type="ECO:0000313" key="2">
    <source>
        <dbReference type="EMBL" id="GEU39236.1"/>
    </source>
</evidence>